<accession>A0A9W6S406</accession>
<feature type="domain" description="NAD(P)-binding" evidence="1">
    <location>
        <begin position="7"/>
        <end position="198"/>
    </location>
</feature>
<evidence type="ECO:0000313" key="3">
    <source>
        <dbReference type="Proteomes" id="UP001165074"/>
    </source>
</evidence>
<protein>
    <recommendedName>
        <fullName evidence="1">NAD(P)-binding domain-containing protein</fullName>
    </recommendedName>
</protein>
<dbReference type="EMBL" id="BSTK01000006">
    <property type="protein sequence ID" value="GLY86778.1"/>
    <property type="molecule type" value="Genomic_DNA"/>
</dbReference>
<dbReference type="PANTHER" id="PTHR43355:SF2">
    <property type="entry name" value="FLAVIN REDUCTASE (NADPH)"/>
    <property type="match status" value="1"/>
</dbReference>
<dbReference type="AlphaFoldDB" id="A0A9W6S406"/>
<dbReference type="Pfam" id="PF13460">
    <property type="entry name" value="NAD_binding_10"/>
    <property type="match status" value="1"/>
</dbReference>
<dbReference type="PANTHER" id="PTHR43355">
    <property type="entry name" value="FLAVIN REDUCTASE (NADPH)"/>
    <property type="match status" value="1"/>
</dbReference>
<dbReference type="Gene3D" id="3.40.50.720">
    <property type="entry name" value="NAD(P)-binding Rossmann-like Domain"/>
    <property type="match status" value="1"/>
</dbReference>
<dbReference type="InterPro" id="IPR051606">
    <property type="entry name" value="Polyketide_Oxido-like"/>
</dbReference>
<organism evidence="2 3">
    <name type="scientific">Actinoallomurus iriomotensis</name>
    <dbReference type="NCBI Taxonomy" id="478107"/>
    <lineage>
        <taxon>Bacteria</taxon>
        <taxon>Bacillati</taxon>
        <taxon>Actinomycetota</taxon>
        <taxon>Actinomycetes</taxon>
        <taxon>Streptosporangiales</taxon>
        <taxon>Thermomonosporaceae</taxon>
        <taxon>Actinoallomurus</taxon>
    </lineage>
</organism>
<keyword evidence="3" id="KW-1185">Reference proteome</keyword>
<proteinExistence type="predicted"/>
<dbReference type="InterPro" id="IPR016040">
    <property type="entry name" value="NAD(P)-bd_dom"/>
</dbReference>
<reference evidence="2" key="1">
    <citation type="submission" date="2023-03" db="EMBL/GenBank/DDBJ databases">
        <title>Actinoallomurus iriomotensis NBRC 103684.</title>
        <authorList>
            <person name="Ichikawa N."/>
            <person name="Sato H."/>
            <person name="Tonouchi N."/>
        </authorList>
    </citation>
    <scope>NUCLEOTIDE SEQUENCE</scope>
    <source>
        <strain evidence="2">NBRC 103684</strain>
    </source>
</reference>
<sequence>MRITVFGAAGDTGSRVVTEALDRGHEVTAVVRRPGHHHDGAEVRMGDAGDAGDVARLSAGQDVVISATRPAPGREHELAATAEALLTGVARTDPAARLLIVGGAATLTVPGTGGFVIDDPDFPADLRPIALACAEQLAVCRATETDVDWAYLSPAALLEPGKRTGVYRTGTDTLLTDDEGNSAISMEDFAVALLDEAENPAHHRTRFTVAW</sequence>
<name>A0A9W6S406_9ACTN</name>
<gene>
    <name evidence="2" type="ORF">Airi02_047070</name>
</gene>
<dbReference type="InterPro" id="IPR036291">
    <property type="entry name" value="NAD(P)-bd_dom_sf"/>
</dbReference>
<evidence type="ECO:0000313" key="2">
    <source>
        <dbReference type="EMBL" id="GLY86778.1"/>
    </source>
</evidence>
<evidence type="ECO:0000259" key="1">
    <source>
        <dbReference type="Pfam" id="PF13460"/>
    </source>
</evidence>
<dbReference type="Proteomes" id="UP001165074">
    <property type="component" value="Unassembled WGS sequence"/>
</dbReference>
<comment type="caution">
    <text evidence="2">The sequence shown here is derived from an EMBL/GenBank/DDBJ whole genome shotgun (WGS) entry which is preliminary data.</text>
</comment>
<dbReference type="RefSeq" id="WP_285575235.1">
    <property type="nucleotide sequence ID" value="NZ_BSTK01000006.1"/>
</dbReference>
<dbReference type="CDD" id="cd05244">
    <property type="entry name" value="BVR-B_like_SDR_a"/>
    <property type="match status" value="1"/>
</dbReference>
<dbReference type="GO" id="GO:0016646">
    <property type="term" value="F:oxidoreductase activity, acting on the CH-NH group of donors, NAD or NADP as acceptor"/>
    <property type="evidence" value="ECO:0007669"/>
    <property type="project" value="TreeGrafter"/>
</dbReference>
<dbReference type="SUPFAM" id="SSF51735">
    <property type="entry name" value="NAD(P)-binding Rossmann-fold domains"/>
    <property type="match status" value="1"/>
</dbReference>